<dbReference type="EMBL" id="CP035913">
    <property type="protein sequence ID" value="QBE67111.1"/>
    <property type="molecule type" value="Genomic_DNA"/>
</dbReference>
<feature type="compositionally biased region" description="Polar residues" evidence="1">
    <location>
        <begin position="408"/>
        <end position="417"/>
    </location>
</feature>
<sequence>MVAPSPELNERLRKEIAALSSQFTSRSGLRLRATEPRAEGFNDGMIIPPSEFPLGTSPSVIRNQALDRAPLHGTVRVIVVLVDFSDQPMARTASDLDQLFFSDGVVPTGSVREYFTEVTHGLVDLQGQVVGPFRLPQTLAAYCNGDSGTGNALPNARTMARDALSAADPGVDFGPYDNDGNGFVDAFVVVHAGAGAEETGSSGDIWSHKWTLPSGAVTTDGTKVFGYLTVPEDCKIGVCAHELGHLLFGFPDLYDTDGSSEGIGRFCLMAAGSWGGGGDTPTHPSAWCKANQGWATVDNVTVNGMRSIADVKDSQSVLRLWKDGASGAEYFLVENRQQTGFDASLPGGGLLIWHIDESVATNTNEARYKVALVQADNQRDLENSNNRGDAGDPYPGSTGNSSFTNTSAPNSKSYGGQKTCVSVTSISAPGAVMTANVKVKCGLKPAKEFTKDKEFAKELQPEKPVLDKNFDKPILDKRPEKPVIDKSASFDKPFDKPFEKQGDKPVDGGGLPGGFGGGWGGGMMEARMAQLEAIVGTLLGQPGGQQAQQAPQPFIGAGLRPDLSQGALAGEDDTRQEAMRRGDAAGKRSYDTKPGDV</sequence>
<dbReference type="KEGG" id="plue:EWM63_06010"/>
<proteinExistence type="predicted"/>
<keyword evidence="3" id="KW-0482">Metalloprotease</keyword>
<protein>
    <submittedName>
        <fullName evidence="3">M6 family metalloprotease domain-containing protein</fullName>
    </submittedName>
</protein>
<dbReference type="GO" id="GO:0008237">
    <property type="term" value="F:metallopeptidase activity"/>
    <property type="evidence" value="ECO:0007669"/>
    <property type="project" value="UniProtKB-KW"/>
</dbReference>
<feature type="region of interest" description="Disordered" evidence="1">
    <location>
        <begin position="541"/>
        <end position="597"/>
    </location>
</feature>
<evidence type="ECO:0000259" key="2">
    <source>
        <dbReference type="Pfam" id="PF05547"/>
    </source>
</evidence>
<evidence type="ECO:0000313" key="3">
    <source>
        <dbReference type="EMBL" id="QBE67111.1"/>
    </source>
</evidence>
<feature type="compositionally biased region" description="Basic and acidic residues" evidence="1">
    <location>
        <begin position="572"/>
        <end position="597"/>
    </location>
</feature>
<name>A0A4P6L5Z5_9BURK</name>
<dbReference type="AlphaFoldDB" id="A0A4P6L5Z5"/>
<feature type="region of interest" description="Disordered" evidence="1">
    <location>
        <begin position="470"/>
        <end position="518"/>
    </location>
</feature>
<organism evidence="3 4">
    <name type="scientific">Pseudoduganella lutea</name>
    <dbReference type="NCBI Taxonomy" id="321985"/>
    <lineage>
        <taxon>Bacteria</taxon>
        <taxon>Pseudomonadati</taxon>
        <taxon>Pseudomonadota</taxon>
        <taxon>Betaproteobacteria</taxon>
        <taxon>Burkholderiales</taxon>
        <taxon>Oxalobacteraceae</taxon>
        <taxon>Telluria group</taxon>
        <taxon>Pseudoduganella</taxon>
    </lineage>
</organism>
<feature type="compositionally biased region" description="Low complexity" evidence="1">
    <location>
        <begin position="396"/>
        <end position="407"/>
    </location>
</feature>
<dbReference type="PANTHER" id="PTHR41775">
    <property type="entry name" value="SECRETED PROTEIN-RELATED"/>
    <property type="match status" value="1"/>
</dbReference>
<evidence type="ECO:0000313" key="4">
    <source>
        <dbReference type="Proteomes" id="UP000290637"/>
    </source>
</evidence>
<dbReference type="Pfam" id="PF05547">
    <property type="entry name" value="Peptidase_M6"/>
    <property type="match status" value="1"/>
</dbReference>
<dbReference type="OrthoDB" id="275270at2"/>
<feature type="compositionally biased region" description="Gly residues" evidence="1">
    <location>
        <begin position="507"/>
        <end position="518"/>
    </location>
</feature>
<keyword evidence="4" id="KW-1185">Reference proteome</keyword>
<gene>
    <name evidence="3" type="ORF">EWM63_06010</name>
</gene>
<feature type="compositionally biased region" description="Basic and acidic residues" evidence="1">
    <location>
        <begin position="470"/>
        <end position="506"/>
    </location>
</feature>
<dbReference type="InterPro" id="IPR008757">
    <property type="entry name" value="Peptidase_M6-like_domain"/>
</dbReference>
<feature type="region of interest" description="Disordered" evidence="1">
    <location>
        <begin position="378"/>
        <end position="417"/>
    </location>
</feature>
<dbReference type="PANTHER" id="PTHR41775:SF1">
    <property type="entry name" value="PEPTIDASE M6-LIKE DOMAIN-CONTAINING PROTEIN"/>
    <property type="match status" value="1"/>
</dbReference>
<dbReference type="SUPFAM" id="SSF55486">
    <property type="entry name" value="Metalloproteases ('zincins'), catalytic domain"/>
    <property type="match status" value="1"/>
</dbReference>
<keyword evidence="3" id="KW-0645">Protease</keyword>
<keyword evidence="3" id="KW-0378">Hydrolase</keyword>
<feature type="domain" description="Peptidase M6-like" evidence="2">
    <location>
        <begin position="109"/>
        <end position="292"/>
    </location>
</feature>
<accession>A0A4P6L5Z5</accession>
<feature type="compositionally biased region" description="Low complexity" evidence="1">
    <location>
        <begin position="544"/>
        <end position="558"/>
    </location>
</feature>
<dbReference type="Proteomes" id="UP000290637">
    <property type="component" value="Chromosome"/>
</dbReference>
<reference evidence="3 4" key="1">
    <citation type="submission" date="2019-02" db="EMBL/GenBank/DDBJ databases">
        <title>Draft Genome Sequences of Six Type Strains of the Genus Massilia.</title>
        <authorList>
            <person name="Miess H."/>
            <person name="Frediansyhah A."/>
            <person name="Gross H."/>
        </authorList>
    </citation>
    <scope>NUCLEOTIDE SEQUENCE [LARGE SCALE GENOMIC DNA]</scope>
    <source>
        <strain evidence="3 4">DSM 17473</strain>
    </source>
</reference>
<dbReference type="GO" id="GO:0006508">
    <property type="term" value="P:proteolysis"/>
    <property type="evidence" value="ECO:0007669"/>
    <property type="project" value="UniProtKB-KW"/>
</dbReference>
<evidence type="ECO:0000256" key="1">
    <source>
        <dbReference type="SAM" id="MobiDB-lite"/>
    </source>
</evidence>
<dbReference type="NCBIfam" id="TIGR03296">
    <property type="entry name" value="M6dom_TIGR03296"/>
    <property type="match status" value="1"/>
</dbReference>